<dbReference type="Proteomes" id="UP001250932">
    <property type="component" value="Unassembled WGS sequence"/>
</dbReference>
<dbReference type="SMART" id="SM01080">
    <property type="entry name" value="CHASE2"/>
    <property type="match status" value="1"/>
</dbReference>
<dbReference type="PANTHER" id="PTHR43081:SF1">
    <property type="entry name" value="ADENYLATE CYCLASE, TERMINAL-DIFFERENTIATION SPECIFIC"/>
    <property type="match status" value="1"/>
</dbReference>
<keyword evidence="4" id="KW-1185">Reference proteome</keyword>
<evidence type="ECO:0000313" key="4">
    <source>
        <dbReference type="Proteomes" id="UP001250932"/>
    </source>
</evidence>
<protein>
    <submittedName>
        <fullName evidence="3">Adenylate/guanylate cyclase domain-containing protein</fullName>
    </submittedName>
</protein>
<dbReference type="SUPFAM" id="SSF55073">
    <property type="entry name" value="Nucleotide cyclase"/>
    <property type="match status" value="1"/>
</dbReference>
<dbReference type="Gene3D" id="3.30.70.1230">
    <property type="entry name" value="Nucleotide cyclase"/>
    <property type="match status" value="1"/>
</dbReference>
<evidence type="ECO:0000313" key="3">
    <source>
        <dbReference type="EMBL" id="MDT7043023.1"/>
    </source>
</evidence>
<dbReference type="PROSITE" id="PS50125">
    <property type="entry name" value="GUANYLATE_CYCLASE_2"/>
    <property type="match status" value="1"/>
</dbReference>
<dbReference type="PANTHER" id="PTHR43081">
    <property type="entry name" value="ADENYLATE CYCLASE, TERMINAL-DIFFERENTIATION SPECIFIC-RELATED"/>
    <property type="match status" value="1"/>
</dbReference>
<keyword evidence="1" id="KW-0812">Transmembrane</keyword>
<dbReference type="InterPro" id="IPR050697">
    <property type="entry name" value="Adenylyl/Guanylyl_Cyclase_3/4"/>
</dbReference>
<comment type="caution">
    <text evidence="3">The sequence shown here is derived from an EMBL/GenBank/DDBJ whole genome shotgun (WGS) entry which is preliminary data.</text>
</comment>
<reference evidence="3 4" key="1">
    <citation type="journal article" date="2023" name="ISME J.">
        <title>Cultivation and genomic characterization of novel and ubiquitous marine nitrite-oxidizing bacteria from the Nitrospirales.</title>
        <authorList>
            <person name="Mueller A.J."/>
            <person name="Daebeler A."/>
            <person name="Herbold C.W."/>
            <person name="Kirkegaard R.H."/>
            <person name="Daims H."/>
        </authorList>
    </citation>
    <scope>NUCLEOTIDE SEQUENCE [LARGE SCALE GENOMIC DNA]</scope>
    <source>
        <strain evidence="3 4">EB</strain>
    </source>
</reference>
<feature type="transmembrane region" description="Helical" evidence="1">
    <location>
        <begin position="376"/>
        <end position="396"/>
    </location>
</feature>
<dbReference type="InterPro" id="IPR001054">
    <property type="entry name" value="A/G_cyclase"/>
</dbReference>
<dbReference type="InterPro" id="IPR007890">
    <property type="entry name" value="CHASE2"/>
</dbReference>
<dbReference type="SMART" id="SM00044">
    <property type="entry name" value="CYCc"/>
    <property type="match status" value="1"/>
</dbReference>
<evidence type="ECO:0000259" key="2">
    <source>
        <dbReference type="PROSITE" id="PS50125"/>
    </source>
</evidence>
<feature type="transmembrane region" description="Helical" evidence="1">
    <location>
        <begin position="12"/>
        <end position="32"/>
    </location>
</feature>
<proteinExistence type="predicted"/>
<dbReference type="CDD" id="cd07302">
    <property type="entry name" value="CHD"/>
    <property type="match status" value="1"/>
</dbReference>
<dbReference type="Pfam" id="PF05226">
    <property type="entry name" value="CHASE2"/>
    <property type="match status" value="1"/>
</dbReference>
<keyword evidence="1" id="KW-1133">Transmembrane helix</keyword>
<feature type="transmembrane region" description="Helical" evidence="1">
    <location>
        <begin position="328"/>
        <end position="345"/>
    </location>
</feature>
<evidence type="ECO:0000256" key="1">
    <source>
        <dbReference type="SAM" id="Phobius"/>
    </source>
</evidence>
<gene>
    <name evidence="3" type="ORF">PPG34_11715</name>
</gene>
<dbReference type="Pfam" id="PF00211">
    <property type="entry name" value="Guanylate_cyc"/>
    <property type="match status" value="1"/>
</dbReference>
<feature type="transmembrane region" description="Helical" evidence="1">
    <location>
        <begin position="352"/>
        <end position="370"/>
    </location>
</feature>
<name>A0ABU3K9F5_9BACT</name>
<dbReference type="EMBL" id="JAQOUE010000001">
    <property type="protein sequence ID" value="MDT7043023.1"/>
    <property type="molecule type" value="Genomic_DNA"/>
</dbReference>
<accession>A0ABU3K9F5</accession>
<sequence length="647" mass="72635">MSLPIKLFRTPILLFILVTVFTSIGVIGLRHLGIFEFLELATYDWTLRLQPSNSTPDSRIVLVTISEQDIRSIGRWPLIDHTVAQLLEQLSQYGTRAIGLDIYRDFDVPPGTEQLNQIFTRNPNIVTVMKFPSRTHMGIPGPRVLINTDQVAFNDILEDSGGTVRRGLLFLDNGEISATSFALALVTRYLHQEGMVLQPDEKNSAFVKLGAVTLPPLKSHDGAYVNLDDSGYQFIIRYRHGNPSFSHYAISDILTGTVPAGVFQNKIVLIGVTAESVKDSFITPYSGGLDHEQSMPGIEVHAQMASQLLRMALESERPIQVLSDWQEQGWIVLWCMIGGLTALVIRALWSFLSIFVAWTVLLVGIAYFAIQFDWWLPLLTPVLGLLVTGSLVSTALSKMERDQRQLLMDLFSKHVSPEVANLIWQQRDQFFHDGRLRTQKQVVTALFADLEGFTPIAESFTPQQLMDWLNQYMELMATVVMKHQGVVDDYYGDAIKANFGVPFVRTTDSEIRQDAQNAVMSALEMKNEIIRLNMDLKAQALPPVRLRIGIFTGPVVAGSLGSSQRLKFTTVGDAVNIAARLESLDHAPQDSLTEEEPCRILIGETTKTYLDGQWETHDCGEIKLKGKEHRIKVYRILGFLEEKMDSR</sequence>
<organism evidence="3 4">
    <name type="scientific">Candidatus Nitronereus thalassa</name>
    <dbReference type="NCBI Taxonomy" id="3020898"/>
    <lineage>
        <taxon>Bacteria</taxon>
        <taxon>Pseudomonadati</taxon>
        <taxon>Nitrospirota</taxon>
        <taxon>Nitrospiria</taxon>
        <taxon>Nitrospirales</taxon>
        <taxon>Nitrospiraceae</taxon>
        <taxon>Candidatus Nitronereus</taxon>
    </lineage>
</organism>
<dbReference type="InterPro" id="IPR029787">
    <property type="entry name" value="Nucleotide_cyclase"/>
</dbReference>
<keyword evidence="1" id="KW-0472">Membrane</keyword>
<feature type="domain" description="Guanylate cyclase" evidence="2">
    <location>
        <begin position="444"/>
        <end position="582"/>
    </location>
</feature>
<dbReference type="RefSeq" id="WP_313833500.1">
    <property type="nucleotide sequence ID" value="NZ_JAQOUE010000001.1"/>
</dbReference>